<dbReference type="Pfam" id="PF13899">
    <property type="entry name" value="Thioredoxin_7"/>
    <property type="match status" value="1"/>
</dbReference>
<dbReference type="OrthoDB" id="981626at2"/>
<evidence type="ECO:0000256" key="1">
    <source>
        <dbReference type="ARBA" id="ARBA00022729"/>
    </source>
</evidence>
<dbReference type="AlphaFoldDB" id="A0A2R3Z8Z6"/>
<dbReference type="InterPro" id="IPR051099">
    <property type="entry name" value="AGR/TXD"/>
</dbReference>
<dbReference type="PROSITE" id="PS51352">
    <property type="entry name" value="THIOREDOXIN_2"/>
    <property type="match status" value="1"/>
</dbReference>
<dbReference type="RefSeq" id="WP_107013517.1">
    <property type="nucleotide sequence ID" value="NZ_CP028136.1"/>
</dbReference>
<sequence length="145" mass="16821">MKKIILSLFFGIFFISANAQTWHTNFKEAKEIASKKHEPIVLVFQGSDWCAPCIKLDKQVWSTGEFKKYAKDHYVMLQADFPKKKDHQLPQEQMEQNEKLAEKYNPHGYFPLVVVMDENGKVLGQTGYKNVSVDEFIDILDSFKS</sequence>
<dbReference type="SUPFAM" id="SSF52833">
    <property type="entry name" value="Thioredoxin-like"/>
    <property type="match status" value="1"/>
</dbReference>
<protein>
    <submittedName>
        <fullName evidence="4">Thioredoxin family protein</fullName>
    </submittedName>
</protein>
<proteinExistence type="predicted"/>
<reference evidence="5" key="1">
    <citation type="submission" date="2018-03" db="EMBL/GenBank/DDBJ databases">
        <title>Gramella fulva sp. nov., isolated from a dry surface of tidal flat.</title>
        <authorList>
            <person name="Hwang S.H."/>
            <person name="Hwang W.M."/>
            <person name="Kang K."/>
            <person name="Ahn T.-Y."/>
        </authorList>
    </citation>
    <scope>NUCLEOTIDE SEQUENCE [LARGE SCALE GENOMIC DNA]</scope>
    <source>
        <strain evidence="5">SH35</strain>
    </source>
</reference>
<dbReference type="PANTHER" id="PTHR15337">
    <property type="entry name" value="ANTERIOR GRADIENT PROTEIN-RELATED"/>
    <property type="match status" value="1"/>
</dbReference>
<feature type="signal peptide" evidence="2">
    <location>
        <begin position="1"/>
        <end position="19"/>
    </location>
</feature>
<feature type="chain" id="PRO_5015302002" evidence="2">
    <location>
        <begin position="20"/>
        <end position="145"/>
    </location>
</feature>
<dbReference type="PANTHER" id="PTHR15337:SF11">
    <property type="entry name" value="THIOREDOXIN DOMAIN-CONTAINING PROTEIN"/>
    <property type="match status" value="1"/>
</dbReference>
<gene>
    <name evidence="4" type="ORF">C7S20_16560</name>
</gene>
<dbReference type="KEGG" id="grs:C7S20_16560"/>
<dbReference type="EMBL" id="CP028136">
    <property type="protein sequence ID" value="AVR46746.1"/>
    <property type="molecule type" value="Genomic_DNA"/>
</dbReference>
<evidence type="ECO:0000259" key="3">
    <source>
        <dbReference type="PROSITE" id="PS51352"/>
    </source>
</evidence>
<evidence type="ECO:0000256" key="2">
    <source>
        <dbReference type="SAM" id="SignalP"/>
    </source>
</evidence>
<dbReference type="Proteomes" id="UP000241507">
    <property type="component" value="Chromosome"/>
</dbReference>
<evidence type="ECO:0000313" key="4">
    <source>
        <dbReference type="EMBL" id="AVR46746.1"/>
    </source>
</evidence>
<dbReference type="Gene3D" id="3.40.30.10">
    <property type="entry name" value="Glutaredoxin"/>
    <property type="match status" value="1"/>
</dbReference>
<dbReference type="InterPro" id="IPR036249">
    <property type="entry name" value="Thioredoxin-like_sf"/>
</dbReference>
<name>A0A2R3Z8Z6_9FLAO</name>
<evidence type="ECO:0000313" key="5">
    <source>
        <dbReference type="Proteomes" id="UP000241507"/>
    </source>
</evidence>
<feature type="domain" description="Thioredoxin" evidence="3">
    <location>
        <begin position="8"/>
        <end position="145"/>
    </location>
</feature>
<dbReference type="InterPro" id="IPR013766">
    <property type="entry name" value="Thioredoxin_domain"/>
</dbReference>
<keyword evidence="1 2" id="KW-0732">Signal</keyword>
<accession>A0A2R3Z8Z6</accession>
<organism evidence="4 5">
    <name type="scientific">Christiangramia fulva</name>
    <dbReference type="NCBI Taxonomy" id="2126553"/>
    <lineage>
        <taxon>Bacteria</taxon>
        <taxon>Pseudomonadati</taxon>
        <taxon>Bacteroidota</taxon>
        <taxon>Flavobacteriia</taxon>
        <taxon>Flavobacteriales</taxon>
        <taxon>Flavobacteriaceae</taxon>
        <taxon>Christiangramia</taxon>
    </lineage>
</organism>
<keyword evidence="5" id="KW-1185">Reference proteome</keyword>